<dbReference type="KEGG" id="cak:Caul_3939"/>
<organism evidence="2">
    <name type="scientific">Caulobacter sp. (strain K31)</name>
    <dbReference type="NCBI Taxonomy" id="366602"/>
    <lineage>
        <taxon>Bacteria</taxon>
        <taxon>Pseudomonadati</taxon>
        <taxon>Pseudomonadota</taxon>
        <taxon>Alphaproteobacteria</taxon>
        <taxon>Caulobacterales</taxon>
        <taxon>Caulobacteraceae</taxon>
        <taxon>Caulobacter</taxon>
    </lineage>
</organism>
<keyword evidence="1" id="KW-1133">Transmembrane helix</keyword>
<feature type="transmembrane region" description="Helical" evidence="1">
    <location>
        <begin position="41"/>
        <end position="59"/>
    </location>
</feature>
<dbReference type="OrthoDB" id="7191616at2"/>
<keyword evidence="1" id="KW-0472">Membrane</keyword>
<reference evidence="2" key="1">
    <citation type="submission" date="2008-01" db="EMBL/GenBank/DDBJ databases">
        <title>Complete sequence of chromosome of Caulobacter sp. K31.</title>
        <authorList>
            <consortium name="US DOE Joint Genome Institute"/>
            <person name="Copeland A."/>
            <person name="Lucas S."/>
            <person name="Lapidus A."/>
            <person name="Barry K."/>
            <person name="Glavina del Rio T."/>
            <person name="Dalin E."/>
            <person name="Tice H."/>
            <person name="Pitluck S."/>
            <person name="Bruce D."/>
            <person name="Goodwin L."/>
            <person name="Thompson L.S."/>
            <person name="Brettin T."/>
            <person name="Detter J.C."/>
            <person name="Han C."/>
            <person name="Schmutz J."/>
            <person name="Larimer F."/>
            <person name="Land M."/>
            <person name="Hauser L."/>
            <person name="Kyrpides N."/>
            <person name="Kim E."/>
            <person name="Stephens C."/>
            <person name="Richardson P."/>
        </authorList>
    </citation>
    <scope>NUCLEOTIDE SEQUENCE [LARGE SCALE GENOMIC DNA]</scope>
    <source>
        <strain evidence="2">K31</strain>
    </source>
</reference>
<accession>B0SW20</accession>
<gene>
    <name evidence="2" type="ordered locus">Caul_3939</name>
</gene>
<dbReference type="HOGENOM" id="CLU_2913969_0_0_5"/>
<sequence length="61" mass="6768">MISRLLIATGRMVVSFGAILPLGDRLLDNRFQDDEGEHLMWGLGFCVSLVLGAVSLLAWRH</sequence>
<dbReference type="EMBL" id="CP000927">
    <property type="protein sequence ID" value="ABZ73064.1"/>
    <property type="molecule type" value="Genomic_DNA"/>
</dbReference>
<evidence type="ECO:0000256" key="1">
    <source>
        <dbReference type="SAM" id="Phobius"/>
    </source>
</evidence>
<evidence type="ECO:0000313" key="2">
    <source>
        <dbReference type="EMBL" id="ABZ73064.1"/>
    </source>
</evidence>
<name>B0SW20_CAUSK</name>
<keyword evidence="1" id="KW-0812">Transmembrane</keyword>
<proteinExistence type="predicted"/>
<dbReference type="STRING" id="366602.Caul_3939"/>
<dbReference type="AlphaFoldDB" id="B0SW20"/>
<protein>
    <submittedName>
        <fullName evidence="2">Uncharacterized protein</fullName>
    </submittedName>
</protein>